<dbReference type="EMBL" id="CP050861">
    <property type="protein sequence ID" value="UTD16776.1"/>
    <property type="molecule type" value="Genomic_DNA"/>
</dbReference>
<accession>A0AAE9MQJ0</accession>
<dbReference type="PROSITE" id="PS51257">
    <property type="entry name" value="PROKAR_LIPOPROTEIN"/>
    <property type="match status" value="1"/>
</dbReference>
<comment type="similarity">
    <text evidence="2 3">Belongs to the peptidase M14 family.</text>
</comment>
<name>A0AAE9MQJ0_9FLAO</name>
<comment type="cofactor">
    <cofactor evidence="1">
        <name>Zn(2+)</name>
        <dbReference type="ChEBI" id="CHEBI:29105"/>
    </cofactor>
</comment>
<dbReference type="CDD" id="cd06241">
    <property type="entry name" value="M14-like"/>
    <property type="match status" value="1"/>
</dbReference>
<dbReference type="Gene3D" id="3.40.630.10">
    <property type="entry name" value="Zn peptidases"/>
    <property type="match status" value="1"/>
</dbReference>
<evidence type="ECO:0000256" key="3">
    <source>
        <dbReference type="PROSITE-ProRule" id="PRU01379"/>
    </source>
</evidence>
<dbReference type="GO" id="GO:0006508">
    <property type="term" value="P:proteolysis"/>
    <property type="evidence" value="ECO:0007669"/>
    <property type="project" value="InterPro"/>
</dbReference>
<dbReference type="PROSITE" id="PS52035">
    <property type="entry name" value="PEPTIDASE_M14"/>
    <property type="match status" value="1"/>
</dbReference>
<dbReference type="InterPro" id="IPR000834">
    <property type="entry name" value="Peptidase_M14"/>
</dbReference>
<feature type="active site" description="Proton donor/acceptor" evidence="3">
    <location>
        <position position="321"/>
    </location>
</feature>
<evidence type="ECO:0000256" key="1">
    <source>
        <dbReference type="ARBA" id="ARBA00001947"/>
    </source>
</evidence>
<dbReference type="AlphaFoldDB" id="A0AAE9MQJ0"/>
<feature type="domain" description="Peptidase M14" evidence="4">
    <location>
        <begin position="49"/>
        <end position="344"/>
    </location>
</feature>
<dbReference type="RefSeq" id="WP_253681001.1">
    <property type="nucleotide sequence ID" value="NZ_CP050861.1"/>
</dbReference>
<gene>
    <name evidence="5" type="ORF">HER15_00990</name>
</gene>
<dbReference type="Pfam" id="PF00246">
    <property type="entry name" value="Peptidase_M14"/>
    <property type="match status" value="1"/>
</dbReference>
<evidence type="ECO:0000259" key="4">
    <source>
        <dbReference type="PROSITE" id="PS52035"/>
    </source>
</evidence>
<dbReference type="Proteomes" id="UP001056837">
    <property type="component" value="Chromosome"/>
</dbReference>
<proteinExistence type="inferred from homology"/>
<dbReference type="PANTHER" id="PTHR11705">
    <property type="entry name" value="PROTEASE FAMILY M14 CARBOXYPEPTIDASE A,B"/>
    <property type="match status" value="1"/>
</dbReference>
<dbReference type="PANTHER" id="PTHR11705:SF145">
    <property type="entry name" value="PEPTIDASE M14 CARBOXYPEPTIDASE A DOMAIN-CONTAINING PROTEIN"/>
    <property type="match status" value="1"/>
</dbReference>
<evidence type="ECO:0000313" key="6">
    <source>
        <dbReference type="Proteomes" id="UP001056837"/>
    </source>
</evidence>
<reference evidence="5" key="1">
    <citation type="submission" date="2020-04" db="EMBL/GenBank/DDBJ databases">
        <title>Tenacibaculum mesophilum bac2.</title>
        <authorList>
            <person name="Li M."/>
        </authorList>
    </citation>
    <scope>NUCLEOTIDE SEQUENCE</scope>
    <source>
        <strain evidence="5">Bac2</strain>
    </source>
</reference>
<protein>
    <recommendedName>
        <fullName evidence="4">Peptidase M14 domain-containing protein</fullName>
    </recommendedName>
</protein>
<dbReference type="SUPFAM" id="SSF53187">
    <property type="entry name" value="Zn-dependent exopeptidases"/>
    <property type="match status" value="1"/>
</dbReference>
<dbReference type="GO" id="GO:0004181">
    <property type="term" value="F:metallocarboxypeptidase activity"/>
    <property type="evidence" value="ECO:0007669"/>
    <property type="project" value="InterPro"/>
</dbReference>
<organism evidence="5 6">
    <name type="scientific">Tenacibaculum mesophilum</name>
    <dbReference type="NCBI Taxonomy" id="104268"/>
    <lineage>
        <taxon>Bacteria</taxon>
        <taxon>Pseudomonadati</taxon>
        <taxon>Bacteroidota</taxon>
        <taxon>Flavobacteriia</taxon>
        <taxon>Flavobacteriales</taxon>
        <taxon>Flavobacteriaceae</taxon>
        <taxon>Tenacibaculum</taxon>
    </lineage>
</organism>
<dbReference type="GO" id="GO:0008270">
    <property type="term" value="F:zinc ion binding"/>
    <property type="evidence" value="ECO:0007669"/>
    <property type="project" value="InterPro"/>
</dbReference>
<dbReference type="GO" id="GO:0005615">
    <property type="term" value="C:extracellular space"/>
    <property type="evidence" value="ECO:0007669"/>
    <property type="project" value="TreeGrafter"/>
</dbReference>
<evidence type="ECO:0000313" key="5">
    <source>
        <dbReference type="EMBL" id="UTD16776.1"/>
    </source>
</evidence>
<sequence>MQLEFKLFKTILLKKLFVLLLILVTACKQKPTKKNIEFTTLFETSNGAETPTYKEVISFYEELANTYPEISLFEIGTTDIGKPLHLVVFNTDGKTNIEELKNSSKNRVLINNGIHPGESDGIDASMLLLRDIVQNDSLKNKYKNSLICVIPVYNIGGSLNRNSHTRANQNGPKEYGFRGNARNYDLNRDFIKQDTKNAATFAEIFHTVNPDVFIDNHVSNGADYQYAITHLFTQHNKLGGNLGEFIETKMRPEIEHSLAEKGIIITPYVNVWGTTPESGWSQFFDSPRYSTGYTTLFNTLGLMVETHMLKPYKIRVEQTYELLFSALDFSKENSNKIKDLRKNAVEEIINKKTYPILFTVDKNNPTALHFKGYEGTFIDSKVTNGKRLFYDRTKPYIKKVSYYNYFVPTKEIAIPKAYILEQGWHDIVERLENNKIEFTRFEKDTLLTVEVQHIKEFETRKTAYEGHYLHYNTEVTQTRGLQVKFNNGDIYIPTNQTGIRYIIETLEAEAIDSFFNWNFFDTILQQKEGYSSYVFEDIAEEFLNNNPSLKQEFLQKVKTEEDFAKNAQTQLYWVYKKTPHYEKAHKKLPIYKLY</sequence>
<evidence type="ECO:0000256" key="2">
    <source>
        <dbReference type="ARBA" id="ARBA00005988"/>
    </source>
</evidence>